<dbReference type="InterPro" id="IPR027417">
    <property type="entry name" value="P-loop_NTPase"/>
</dbReference>
<evidence type="ECO:0000256" key="5">
    <source>
        <dbReference type="ARBA" id="ARBA00022741"/>
    </source>
</evidence>
<feature type="domain" description="ABC transporter" evidence="9">
    <location>
        <begin position="4"/>
        <end position="239"/>
    </location>
</feature>
<dbReference type="GO" id="GO:0005524">
    <property type="term" value="F:ATP binding"/>
    <property type="evidence" value="ECO:0007669"/>
    <property type="project" value="UniProtKB-KW"/>
</dbReference>
<evidence type="ECO:0000256" key="4">
    <source>
        <dbReference type="ARBA" id="ARBA00022475"/>
    </source>
</evidence>
<name>A0ABQ0Q9E3_9PROT</name>
<keyword evidence="11" id="KW-1185">Reference proteome</keyword>
<evidence type="ECO:0000256" key="6">
    <source>
        <dbReference type="ARBA" id="ARBA00022840"/>
    </source>
</evidence>
<evidence type="ECO:0000313" key="11">
    <source>
        <dbReference type="Proteomes" id="UP001061070"/>
    </source>
</evidence>
<evidence type="ECO:0000256" key="7">
    <source>
        <dbReference type="ARBA" id="ARBA00023136"/>
    </source>
</evidence>
<dbReference type="Gene3D" id="3.40.50.300">
    <property type="entry name" value="P-loop containing nucleotide triphosphate hydrolases"/>
    <property type="match status" value="1"/>
</dbReference>
<comment type="similarity">
    <text evidence="2">Belongs to the ABC transporter superfamily.</text>
</comment>
<proteinExistence type="inferred from homology"/>
<evidence type="ECO:0000256" key="1">
    <source>
        <dbReference type="ARBA" id="ARBA00004202"/>
    </source>
</evidence>
<dbReference type="PROSITE" id="PS00211">
    <property type="entry name" value="ABC_TRANSPORTER_1"/>
    <property type="match status" value="1"/>
</dbReference>
<dbReference type="InterPro" id="IPR017871">
    <property type="entry name" value="ABC_transporter-like_CS"/>
</dbReference>
<protein>
    <submittedName>
        <fullName evidence="10">Polar amino acid ABC transporter ATP-binding protein</fullName>
    </submittedName>
</protein>
<keyword evidence="3" id="KW-0813">Transport</keyword>
<comment type="caution">
    <text evidence="10">The sequence shown here is derived from an EMBL/GenBank/DDBJ whole genome shotgun (WGS) entry which is preliminary data.</text>
</comment>
<dbReference type="PANTHER" id="PTHR43166">
    <property type="entry name" value="AMINO ACID IMPORT ATP-BINDING PROTEIN"/>
    <property type="match status" value="1"/>
</dbReference>
<dbReference type="Pfam" id="PF00005">
    <property type="entry name" value="ABC_tran"/>
    <property type="match status" value="1"/>
</dbReference>
<dbReference type="Proteomes" id="UP001061070">
    <property type="component" value="Unassembled WGS sequence"/>
</dbReference>
<dbReference type="InterPro" id="IPR050086">
    <property type="entry name" value="MetN_ABC_transporter-like"/>
</dbReference>
<sequence>MPYIDVRDVCVRHGKTETLRDVGFTAERGEIVSFIGPSGSGKTTLLRTLIGLQSVECGRMTVDGRMVNMSEPGSAKVLRAQAAIVFQQFGLFGHMSVLRNLTLAPTVVAKRTHREAEHEAHELLEKLGLADKANVLPDDLSGGQKQRVAIARALMLRPALLLLDEPTSALDPRKVQEVSSLLRDLARDGMTIIQVSHAMGVVASLSDRIVLLEAGHVRALGHGRGQASQTPDIAAFMNTHSDDPESGASAGGSPQGFREPQF</sequence>
<keyword evidence="7" id="KW-0472">Membrane</keyword>
<dbReference type="PROSITE" id="PS50893">
    <property type="entry name" value="ABC_TRANSPORTER_2"/>
    <property type="match status" value="1"/>
</dbReference>
<evidence type="ECO:0000256" key="3">
    <source>
        <dbReference type="ARBA" id="ARBA00022448"/>
    </source>
</evidence>
<dbReference type="RefSeq" id="WP_099181404.1">
    <property type="nucleotide sequence ID" value="NZ_BAQW01000004.1"/>
</dbReference>
<evidence type="ECO:0000259" key="9">
    <source>
        <dbReference type="PROSITE" id="PS50893"/>
    </source>
</evidence>
<dbReference type="InterPro" id="IPR003439">
    <property type="entry name" value="ABC_transporter-like_ATP-bd"/>
</dbReference>
<keyword evidence="4" id="KW-1003">Cell membrane</keyword>
<feature type="region of interest" description="Disordered" evidence="8">
    <location>
        <begin position="237"/>
        <end position="262"/>
    </location>
</feature>
<reference evidence="10" key="1">
    <citation type="submission" date="2013-04" db="EMBL/GenBank/DDBJ databases">
        <title>The genome sequencing project of 58 acetic acid bacteria.</title>
        <authorList>
            <person name="Okamoto-Kainuma A."/>
            <person name="Ishikawa M."/>
            <person name="Umino S."/>
            <person name="Koizumi Y."/>
            <person name="Shiwa Y."/>
            <person name="Yoshikawa H."/>
            <person name="Matsutani M."/>
            <person name="Matsushita K."/>
        </authorList>
    </citation>
    <scope>NUCLEOTIDE SEQUENCE</scope>
    <source>
        <strain evidence="10">NRIC 0228</strain>
    </source>
</reference>
<comment type="subcellular location">
    <subcellularLocation>
        <location evidence="1">Cell membrane</location>
        <topology evidence="1">Peripheral membrane protein</topology>
    </subcellularLocation>
</comment>
<evidence type="ECO:0000256" key="2">
    <source>
        <dbReference type="ARBA" id="ARBA00005417"/>
    </source>
</evidence>
<dbReference type="InterPro" id="IPR003593">
    <property type="entry name" value="AAA+_ATPase"/>
</dbReference>
<dbReference type="EMBL" id="BAQW01000004">
    <property type="protein sequence ID" value="GBR09842.1"/>
    <property type="molecule type" value="Genomic_DNA"/>
</dbReference>
<dbReference type="SMART" id="SM00382">
    <property type="entry name" value="AAA"/>
    <property type="match status" value="1"/>
</dbReference>
<evidence type="ECO:0000313" key="10">
    <source>
        <dbReference type="EMBL" id="GBR09842.1"/>
    </source>
</evidence>
<accession>A0ABQ0Q9E3</accession>
<organism evidence="10 11">
    <name type="scientific">Gluconobacter frateurii NRIC 0228</name>
    <dbReference type="NCBI Taxonomy" id="1307946"/>
    <lineage>
        <taxon>Bacteria</taxon>
        <taxon>Pseudomonadati</taxon>
        <taxon>Pseudomonadota</taxon>
        <taxon>Alphaproteobacteria</taxon>
        <taxon>Acetobacterales</taxon>
        <taxon>Acetobacteraceae</taxon>
        <taxon>Gluconobacter</taxon>
    </lineage>
</organism>
<dbReference type="SUPFAM" id="SSF52540">
    <property type="entry name" value="P-loop containing nucleoside triphosphate hydrolases"/>
    <property type="match status" value="1"/>
</dbReference>
<evidence type="ECO:0000256" key="8">
    <source>
        <dbReference type="SAM" id="MobiDB-lite"/>
    </source>
</evidence>
<gene>
    <name evidence="10" type="ORF">AA0228_0827</name>
</gene>
<dbReference type="PANTHER" id="PTHR43166:SF9">
    <property type="entry name" value="GLUTAMATE_ASPARTATE IMPORT ATP-BINDING PROTEIN GLTL"/>
    <property type="match status" value="1"/>
</dbReference>
<keyword evidence="5" id="KW-0547">Nucleotide-binding</keyword>
<keyword evidence="6 10" id="KW-0067">ATP-binding</keyword>